<protein>
    <submittedName>
        <fullName evidence="2">Fatty acid-binding protein 2</fullName>
    </submittedName>
</protein>
<evidence type="ECO:0000259" key="1">
    <source>
        <dbReference type="PROSITE" id="PS00214"/>
    </source>
</evidence>
<accession>A0A194Q064</accession>
<proteinExistence type="predicted"/>
<evidence type="ECO:0000313" key="3">
    <source>
        <dbReference type="Proteomes" id="UP000053268"/>
    </source>
</evidence>
<dbReference type="InterPro" id="IPR012674">
    <property type="entry name" value="Calycin"/>
</dbReference>
<gene>
    <name evidence="2" type="ORF">RR46_10290</name>
</gene>
<sequence>MAFYGKVFAVESQENYDEFVKSMGLPEEKAKSLLEYKPSQKIEKNGDEYTFTVYTKNGDKVYKAKSGVEFADTFRDLPVKITFNVDGNKVTQIIKFDIGFTLTIKKEYSHDTLNERGMLYAYSAPRGGRGSFVGFSSIAEAYPLNLSVPPTHRDGATGTLSLSSATD</sequence>
<dbReference type="SUPFAM" id="SSF50814">
    <property type="entry name" value="Lipocalins"/>
    <property type="match status" value="1"/>
</dbReference>
<name>A0A194Q064_PAPXU</name>
<reference evidence="2 3" key="1">
    <citation type="journal article" date="2015" name="Nat. Commun.">
        <title>Outbred genome sequencing and CRISPR/Cas9 gene editing in butterflies.</title>
        <authorList>
            <person name="Li X."/>
            <person name="Fan D."/>
            <person name="Zhang W."/>
            <person name="Liu G."/>
            <person name="Zhang L."/>
            <person name="Zhao L."/>
            <person name="Fang X."/>
            <person name="Chen L."/>
            <person name="Dong Y."/>
            <person name="Chen Y."/>
            <person name="Ding Y."/>
            <person name="Zhao R."/>
            <person name="Feng M."/>
            <person name="Zhu Y."/>
            <person name="Feng Y."/>
            <person name="Jiang X."/>
            <person name="Zhu D."/>
            <person name="Xiang H."/>
            <person name="Feng X."/>
            <person name="Li S."/>
            <person name="Wang J."/>
            <person name="Zhang G."/>
            <person name="Kronforst M.R."/>
            <person name="Wang W."/>
        </authorList>
    </citation>
    <scope>NUCLEOTIDE SEQUENCE [LARGE SCALE GENOMIC DNA]</scope>
    <source>
        <strain evidence="2">Ya'a_city_454_Px</strain>
        <tissue evidence="2">Whole body</tissue>
    </source>
</reference>
<dbReference type="PROSITE" id="PS00214">
    <property type="entry name" value="FABP"/>
    <property type="match status" value="1"/>
</dbReference>
<organism evidence="2 3">
    <name type="scientific">Papilio xuthus</name>
    <name type="common">Asian swallowtail butterfly</name>
    <dbReference type="NCBI Taxonomy" id="66420"/>
    <lineage>
        <taxon>Eukaryota</taxon>
        <taxon>Metazoa</taxon>
        <taxon>Ecdysozoa</taxon>
        <taxon>Arthropoda</taxon>
        <taxon>Hexapoda</taxon>
        <taxon>Insecta</taxon>
        <taxon>Pterygota</taxon>
        <taxon>Neoptera</taxon>
        <taxon>Endopterygota</taxon>
        <taxon>Lepidoptera</taxon>
        <taxon>Glossata</taxon>
        <taxon>Ditrysia</taxon>
        <taxon>Papilionoidea</taxon>
        <taxon>Papilionidae</taxon>
        <taxon>Papilioninae</taxon>
        <taxon>Papilio</taxon>
    </lineage>
</organism>
<evidence type="ECO:0000313" key="2">
    <source>
        <dbReference type="EMBL" id="KPI98972.1"/>
    </source>
</evidence>
<dbReference type="STRING" id="66420.A0A194Q064"/>
<dbReference type="Pfam" id="PF14651">
    <property type="entry name" value="Lipocalin_7"/>
    <property type="match status" value="1"/>
</dbReference>
<dbReference type="EMBL" id="KQ459582">
    <property type="protein sequence ID" value="KPI98972.1"/>
    <property type="molecule type" value="Genomic_DNA"/>
</dbReference>
<dbReference type="Proteomes" id="UP000053268">
    <property type="component" value="Unassembled WGS sequence"/>
</dbReference>
<keyword evidence="3" id="KW-1185">Reference proteome</keyword>
<dbReference type="InterPro" id="IPR000463">
    <property type="entry name" value="Fatty_acid-bd"/>
</dbReference>
<feature type="domain" description="Cytosolic fatty-acid binding proteins" evidence="1">
    <location>
        <begin position="6"/>
        <end position="23"/>
    </location>
</feature>
<dbReference type="GO" id="GO:0008289">
    <property type="term" value="F:lipid binding"/>
    <property type="evidence" value="ECO:0007669"/>
    <property type="project" value="InterPro"/>
</dbReference>
<dbReference type="AlphaFoldDB" id="A0A194Q064"/>
<dbReference type="Gene3D" id="2.40.128.20">
    <property type="match status" value="1"/>
</dbReference>